<name>A0AA36CWF7_9BILA</name>
<evidence type="ECO:0000313" key="2">
    <source>
        <dbReference type="Proteomes" id="UP001177023"/>
    </source>
</evidence>
<evidence type="ECO:0000313" key="1">
    <source>
        <dbReference type="EMBL" id="CAJ0575617.1"/>
    </source>
</evidence>
<sequence>MVKKAVKRALATSSGARRPIGGRIAAATPIANRILATSRVIQKAARPVARRQMVVQRPKIVRQRIAAPEYVEEIIERPVQVIRRPQVAAVRKQVVIRRAAPLQNIRQRIQQQRQIVREQPRERVIVQRSIPRVQQQVIRRPARIERPQQFRERVEYVQVDRSPRFSGSSRRGGFRGGRQQARIVEVDRFEDYNTGRFSSSRKGRGFRSDY</sequence>
<proteinExistence type="predicted"/>
<comment type="caution">
    <text evidence="1">The sequence shown here is derived from an EMBL/GenBank/DDBJ whole genome shotgun (WGS) entry which is preliminary data.</text>
</comment>
<protein>
    <submittedName>
        <fullName evidence="1">Uncharacterized protein</fullName>
    </submittedName>
</protein>
<dbReference type="AlphaFoldDB" id="A0AA36CWF7"/>
<reference evidence="1" key="1">
    <citation type="submission" date="2023-06" db="EMBL/GenBank/DDBJ databases">
        <authorList>
            <person name="Delattre M."/>
        </authorList>
    </citation>
    <scope>NUCLEOTIDE SEQUENCE</scope>
    <source>
        <strain evidence="1">AF72</strain>
    </source>
</reference>
<accession>A0AA36CWF7</accession>
<gene>
    <name evidence="1" type="ORF">MSPICULIGERA_LOCUS13926</name>
</gene>
<dbReference type="EMBL" id="CATQJA010002640">
    <property type="protein sequence ID" value="CAJ0575617.1"/>
    <property type="molecule type" value="Genomic_DNA"/>
</dbReference>
<feature type="non-terminal residue" evidence="1">
    <location>
        <position position="210"/>
    </location>
</feature>
<keyword evidence="2" id="KW-1185">Reference proteome</keyword>
<organism evidence="1 2">
    <name type="scientific">Mesorhabditis spiculigera</name>
    <dbReference type="NCBI Taxonomy" id="96644"/>
    <lineage>
        <taxon>Eukaryota</taxon>
        <taxon>Metazoa</taxon>
        <taxon>Ecdysozoa</taxon>
        <taxon>Nematoda</taxon>
        <taxon>Chromadorea</taxon>
        <taxon>Rhabditida</taxon>
        <taxon>Rhabditina</taxon>
        <taxon>Rhabditomorpha</taxon>
        <taxon>Rhabditoidea</taxon>
        <taxon>Rhabditidae</taxon>
        <taxon>Mesorhabditinae</taxon>
        <taxon>Mesorhabditis</taxon>
    </lineage>
</organism>
<dbReference type="Proteomes" id="UP001177023">
    <property type="component" value="Unassembled WGS sequence"/>
</dbReference>